<reference evidence="1" key="1">
    <citation type="submission" date="2020-04" db="EMBL/GenBank/DDBJ databases">
        <title>Global-level population genomics supports evidence of horizontal gene transfer on evolution of Rhizobia in Lentils.</title>
        <authorList>
            <person name="Gai Y."/>
            <person name="Cook D."/>
            <person name="Riely B."/>
        </authorList>
    </citation>
    <scope>NUCLEOTIDE SEQUENCE</scope>
    <source>
        <strain evidence="1">TLR9</strain>
    </source>
</reference>
<dbReference type="Gene3D" id="3.30.450.150">
    <property type="entry name" value="Haem-degrading domain"/>
    <property type="match status" value="1"/>
</dbReference>
<evidence type="ECO:0000313" key="2">
    <source>
        <dbReference type="Proteomes" id="UP000758022"/>
    </source>
</evidence>
<dbReference type="PANTHER" id="PTHR34309">
    <property type="entry name" value="SLR1406 PROTEIN"/>
    <property type="match status" value="1"/>
</dbReference>
<dbReference type="AlphaFoldDB" id="A0AB35FG38"/>
<name>A0AB35FG38_9HYPH</name>
<dbReference type="Proteomes" id="UP000758022">
    <property type="component" value="Unassembled WGS sequence"/>
</dbReference>
<protein>
    <submittedName>
        <fullName evidence="1">Heme-binding protein</fullName>
    </submittedName>
</protein>
<dbReference type="SUPFAM" id="SSF143744">
    <property type="entry name" value="GlcG-like"/>
    <property type="match status" value="1"/>
</dbReference>
<dbReference type="EMBL" id="JAAXQQ010000004">
    <property type="protein sequence ID" value="MBY3064698.1"/>
    <property type="molecule type" value="Genomic_DNA"/>
</dbReference>
<dbReference type="RefSeq" id="WP_221979269.1">
    <property type="nucleotide sequence ID" value="NZ_JAAXQQ010000004.1"/>
</dbReference>
<proteinExistence type="predicted"/>
<dbReference type="InterPro" id="IPR052517">
    <property type="entry name" value="GlcG_carb_metab_protein"/>
</dbReference>
<dbReference type="InterPro" id="IPR005624">
    <property type="entry name" value="PduO/GlcC-like"/>
</dbReference>
<dbReference type="InterPro" id="IPR038084">
    <property type="entry name" value="PduO/GlcC-like_sf"/>
</dbReference>
<organism evidence="1 2">
    <name type="scientific">Rhizobium laguerreae</name>
    <dbReference type="NCBI Taxonomy" id="1076926"/>
    <lineage>
        <taxon>Bacteria</taxon>
        <taxon>Pseudomonadati</taxon>
        <taxon>Pseudomonadota</taxon>
        <taxon>Alphaproteobacteria</taxon>
        <taxon>Hyphomicrobiales</taxon>
        <taxon>Rhizobiaceae</taxon>
        <taxon>Rhizobium/Agrobacterium group</taxon>
        <taxon>Rhizobium</taxon>
    </lineage>
</organism>
<accession>A0AB35FG38</accession>
<gene>
    <name evidence="1" type="ORF">HFO74_14850</name>
</gene>
<sequence length="142" mass="14287">MTFTKPTLKLTHDAALTAIHAAVAKAKEIGWAVDIVVVDDGCNVVACVRMDGAKLLSMFTATTKAASAASHSRPTTEIDAEMAPSLASASGGRLTNMAGGLPIVIDGICVGGIGIGSAPDDEDVAIARAGLAAIGAQERMPD</sequence>
<evidence type="ECO:0000313" key="1">
    <source>
        <dbReference type="EMBL" id="MBY3064698.1"/>
    </source>
</evidence>
<comment type="caution">
    <text evidence="1">The sequence shown here is derived from an EMBL/GenBank/DDBJ whole genome shotgun (WGS) entry which is preliminary data.</text>
</comment>
<dbReference type="PANTHER" id="PTHR34309:SF1">
    <property type="entry name" value="PROTEIN GLCG"/>
    <property type="match status" value="1"/>
</dbReference>
<dbReference type="Pfam" id="PF03928">
    <property type="entry name" value="HbpS-like"/>
    <property type="match status" value="1"/>
</dbReference>